<evidence type="ECO:0000256" key="4">
    <source>
        <dbReference type="RuleBase" id="RU361235"/>
    </source>
</evidence>
<protein>
    <recommendedName>
        <fullName evidence="4">Carboxylic ester hydrolase</fullName>
        <ecNumber evidence="4">3.1.1.-</ecNumber>
    </recommendedName>
</protein>
<reference evidence="7 8" key="1">
    <citation type="submission" date="2024-11" db="EMBL/GenBank/DDBJ databases">
        <title>Chromosome-level genome assembly of the freshwater bivalve Anodonta woodiana.</title>
        <authorList>
            <person name="Chen X."/>
        </authorList>
    </citation>
    <scope>NUCLEOTIDE SEQUENCE [LARGE SCALE GENOMIC DNA]</scope>
    <source>
        <strain evidence="7">MN2024</strain>
        <tissue evidence="7">Gills</tissue>
    </source>
</reference>
<dbReference type="EMBL" id="JBJQND010000003">
    <property type="protein sequence ID" value="KAL3882920.1"/>
    <property type="molecule type" value="Genomic_DNA"/>
</dbReference>
<sequence>MRYCIEFCTLMTMLFAQWTMVGGAYHNVSINNVTYIGFTSNATFNGTERDTLIYLGIPYAEPPIGDLRFKKPTMKIHMNTTYNATYDRPACMQIRGPLFASFTELSEDCLYLNIFVPGERLTNPSKNYSVMVWIHGGSFMEGSMHLYQGDVLSAFNDVIIVTINYRLSVFGFLSTGDSASIGNYGLYDQQMALQWVHDNIGAFGGDSNSVTVFGESAGAMSCFFHALYPANKGLFQRVICQSGPQYSGSLTLTPNIGKFGLFAGCNQTSSFDIIDCLRSLSEQRILTIMTDNRDNITVGPVVDGDIVTASLVYDVLKNLSSEQASHFVNLDFMIGYTDKDGSVFADIWKKFAANNASVSNYSVNRTVFENLLIPRTLSSMYGLKSIFLSKALVQQYTDWNDPNNDYTRRASMFNFLTDIHFIYPALFLADVHSESNTGSGTYLYEFAYKPSYDTLSPDWLTGASHAAEIPIVFGLSSRMRNYLPFQSNASSDTEISKIVMTLWTNFAKEGNPNPSKKLNFEWNQYQPTTRDYLQFTTEMGSSSVKMYPGEPRMSFYFEVLPPLLETARIIETMTSPAPCPTVQTCTSATQCPTQTTLGDIFAVDKMTMENILIALLVASSALLVGIVLTCIYMCHRRKYGFDVI</sequence>
<evidence type="ECO:0000256" key="1">
    <source>
        <dbReference type="ARBA" id="ARBA00005964"/>
    </source>
</evidence>
<name>A0ABD3X9Z1_SINWO</name>
<feature type="chain" id="PRO_5044527191" description="Carboxylic ester hydrolase" evidence="4">
    <location>
        <begin position="24"/>
        <end position="644"/>
    </location>
</feature>
<dbReference type="InterPro" id="IPR051093">
    <property type="entry name" value="Neuroligin/BSAL"/>
</dbReference>
<dbReference type="AlphaFoldDB" id="A0ABD3X9Z1"/>
<gene>
    <name evidence="7" type="ORF">ACJMK2_029222</name>
</gene>
<evidence type="ECO:0000256" key="5">
    <source>
        <dbReference type="SAM" id="Phobius"/>
    </source>
</evidence>
<keyword evidence="3 4" id="KW-0378">Hydrolase</keyword>
<proteinExistence type="inferred from homology"/>
<dbReference type="Pfam" id="PF00135">
    <property type="entry name" value="COesterase"/>
    <property type="match status" value="1"/>
</dbReference>
<keyword evidence="8" id="KW-1185">Reference proteome</keyword>
<feature type="domain" description="Carboxylesterase type B" evidence="6">
    <location>
        <begin position="50"/>
        <end position="540"/>
    </location>
</feature>
<evidence type="ECO:0000313" key="8">
    <source>
        <dbReference type="Proteomes" id="UP001634394"/>
    </source>
</evidence>
<dbReference type="PROSITE" id="PS00122">
    <property type="entry name" value="CARBOXYLESTERASE_B_1"/>
    <property type="match status" value="1"/>
</dbReference>
<dbReference type="InterPro" id="IPR029058">
    <property type="entry name" value="AB_hydrolase_fold"/>
</dbReference>
<dbReference type="SUPFAM" id="SSF53474">
    <property type="entry name" value="alpha/beta-Hydrolases"/>
    <property type="match status" value="1"/>
</dbReference>
<keyword evidence="5" id="KW-1133">Transmembrane helix</keyword>
<dbReference type="Gene3D" id="3.40.50.1820">
    <property type="entry name" value="alpha/beta hydrolase"/>
    <property type="match status" value="1"/>
</dbReference>
<dbReference type="Proteomes" id="UP001634394">
    <property type="component" value="Unassembled WGS sequence"/>
</dbReference>
<comment type="similarity">
    <text evidence="1 4">Belongs to the type-B carboxylesterase/lipase family.</text>
</comment>
<keyword evidence="2 4" id="KW-0732">Signal</keyword>
<dbReference type="PANTHER" id="PTHR43903">
    <property type="entry name" value="NEUROLIGIN"/>
    <property type="match status" value="1"/>
</dbReference>
<accession>A0ABD3X9Z1</accession>
<feature type="signal peptide" evidence="4">
    <location>
        <begin position="1"/>
        <end position="23"/>
    </location>
</feature>
<dbReference type="InterPro" id="IPR019819">
    <property type="entry name" value="Carboxylesterase_B_CS"/>
</dbReference>
<evidence type="ECO:0000259" key="6">
    <source>
        <dbReference type="Pfam" id="PF00135"/>
    </source>
</evidence>
<dbReference type="InterPro" id="IPR019826">
    <property type="entry name" value="Carboxylesterase_B_AS"/>
</dbReference>
<evidence type="ECO:0000313" key="7">
    <source>
        <dbReference type="EMBL" id="KAL3882920.1"/>
    </source>
</evidence>
<keyword evidence="5" id="KW-0812">Transmembrane</keyword>
<keyword evidence="5" id="KW-0472">Membrane</keyword>
<dbReference type="PROSITE" id="PS00941">
    <property type="entry name" value="CARBOXYLESTERASE_B_2"/>
    <property type="match status" value="1"/>
</dbReference>
<dbReference type="InterPro" id="IPR002018">
    <property type="entry name" value="CarbesteraseB"/>
</dbReference>
<organism evidence="7 8">
    <name type="scientific">Sinanodonta woodiana</name>
    <name type="common">Chinese pond mussel</name>
    <name type="synonym">Anodonta woodiana</name>
    <dbReference type="NCBI Taxonomy" id="1069815"/>
    <lineage>
        <taxon>Eukaryota</taxon>
        <taxon>Metazoa</taxon>
        <taxon>Spiralia</taxon>
        <taxon>Lophotrochozoa</taxon>
        <taxon>Mollusca</taxon>
        <taxon>Bivalvia</taxon>
        <taxon>Autobranchia</taxon>
        <taxon>Heteroconchia</taxon>
        <taxon>Palaeoheterodonta</taxon>
        <taxon>Unionida</taxon>
        <taxon>Unionoidea</taxon>
        <taxon>Unionidae</taxon>
        <taxon>Unioninae</taxon>
        <taxon>Sinanodonta</taxon>
    </lineage>
</organism>
<evidence type="ECO:0000256" key="2">
    <source>
        <dbReference type="ARBA" id="ARBA00022729"/>
    </source>
</evidence>
<dbReference type="GO" id="GO:0016787">
    <property type="term" value="F:hydrolase activity"/>
    <property type="evidence" value="ECO:0007669"/>
    <property type="project" value="UniProtKB-KW"/>
</dbReference>
<dbReference type="EC" id="3.1.1.-" evidence="4"/>
<feature type="transmembrane region" description="Helical" evidence="5">
    <location>
        <begin position="611"/>
        <end position="634"/>
    </location>
</feature>
<evidence type="ECO:0000256" key="3">
    <source>
        <dbReference type="ARBA" id="ARBA00022801"/>
    </source>
</evidence>
<comment type="caution">
    <text evidence="7">The sequence shown here is derived from an EMBL/GenBank/DDBJ whole genome shotgun (WGS) entry which is preliminary data.</text>
</comment>